<dbReference type="HOGENOM" id="CLU_3098139_0_0_9"/>
<proteinExistence type="predicted"/>
<evidence type="ECO:0000313" key="1">
    <source>
        <dbReference type="EMBL" id="AHF08496.1"/>
    </source>
</evidence>
<organism evidence="1 2">
    <name type="scientific">Desulfitobacterium metallireducens DSM 15288</name>
    <dbReference type="NCBI Taxonomy" id="871968"/>
    <lineage>
        <taxon>Bacteria</taxon>
        <taxon>Bacillati</taxon>
        <taxon>Bacillota</taxon>
        <taxon>Clostridia</taxon>
        <taxon>Eubacteriales</taxon>
        <taxon>Desulfitobacteriaceae</taxon>
        <taxon>Desulfitobacterium</taxon>
    </lineage>
</organism>
<sequence>MVVGFLISLSGCLLYWLLKPPAFQESFIQEKEVELLKQPLVDFETGFGVPQ</sequence>
<dbReference type="AlphaFoldDB" id="W0EHE5"/>
<protein>
    <submittedName>
        <fullName evidence="1">Uncharacterized protein</fullName>
    </submittedName>
</protein>
<keyword evidence="2" id="KW-1185">Reference proteome</keyword>
<gene>
    <name evidence="1" type="ORF">DESME_05235</name>
</gene>
<accession>W0EHE5</accession>
<name>W0EHE5_9FIRM</name>
<dbReference type="Proteomes" id="UP000010847">
    <property type="component" value="Chromosome"/>
</dbReference>
<evidence type="ECO:0000313" key="2">
    <source>
        <dbReference type="Proteomes" id="UP000010847"/>
    </source>
</evidence>
<dbReference type="EMBL" id="CP007032">
    <property type="protein sequence ID" value="AHF08496.1"/>
    <property type="molecule type" value="Genomic_DNA"/>
</dbReference>
<dbReference type="KEGG" id="dmt:DESME_05235"/>
<dbReference type="RefSeq" id="WP_156922759.1">
    <property type="nucleotide sequence ID" value="NZ_CP007032.1"/>
</dbReference>
<reference evidence="1 2" key="1">
    <citation type="submission" date="2013-12" db="EMBL/GenBank/DDBJ databases">
        <authorList>
            <consortium name="DOE Joint Genome Institute"/>
            <person name="Smidt H."/>
            <person name="Huntemann M."/>
            <person name="Han J."/>
            <person name="Chen A."/>
            <person name="Kyrpides N."/>
            <person name="Mavromatis K."/>
            <person name="Markowitz V."/>
            <person name="Palaniappan K."/>
            <person name="Ivanova N."/>
            <person name="Schaumberg A."/>
            <person name="Pati A."/>
            <person name="Liolios K."/>
            <person name="Nordberg H.P."/>
            <person name="Cantor M.N."/>
            <person name="Hua S.X."/>
            <person name="Woyke T."/>
        </authorList>
    </citation>
    <scope>NUCLEOTIDE SEQUENCE [LARGE SCALE GENOMIC DNA]</scope>
    <source>
        <strain evidence="2">DSM 15288</strain>
    </source>
</reference>